<dbReference type="Proteomes" id="UP001140502">
    <property type="component" value="Unassembled WGS sequence"/>
</dbReference>
<feature type="region of interest" description="Disordered" evidence="1">
    <location>
        <begin position="17"/>
        <end position="40"/>
    </location>
</feature>
<name>A0A9W8TCB4_9HYPO</name>
<evidence type="ECO:0000256" key="1">
    <source>
        <dbReference type="SAM" id="MobiDB-lite"/>
    </source>
</evidence>
<evidence type="ECO:0000313" key="2">
    <source>
        <dbReference type="EMBL" id="KAJ4309750.1"/>
    </source>
</evidence>
<evidence type="ECO:0000313" key="3">
    <source>
        <dbReference type="Proteomes" id="UP001140502"/>
    </source>
</evidence>
<gene>
    <name evidence="2" type="ORF">N0V84_011339</name>
</gene>
<dbReference type="PANTHER" id="PTHR39697">
    <property type="entry name" value="RICIN B LECTIN DOMAIN-CONTAINING PROTEIN-RELATED"/>
    <property type="match status" value="1"/>
</dbReference>
<proteinExistence type="predicted"/>
<protein>
    <submittedName>
        <fullName evidence="2">Uncharacterized protein</fullName>
    </submittedName>
</protein>
<keyword evidence="3" id="KW-1185">Reference proteome</keyword>
<dbReference type="AlphaFoldDB" id="A0A9W8TCB4"/>
<reference evidence="2" key="1">
    <citation type="submission" date="2022-10" db="EMBL/GenBank/DDBJ databases">
        <title>Tapping the CABI collections for fungal endophytes: first genome assemblies for Collariella, Neodidymelliopsis, Ascochyta clinopodiicola, Didymella pomorum, Didymosphaeria variabile, Neocosmospora piperis and Neocucurbitaria cava.</title>
        <authorList>
            <person name="Hill R."/>
        </authorList>
    </citation>
    <scope>NUCLEOTIDE SEQUENCE</scope>
    <source>
        <strain evidence="2">IMI 366586</strain>
    </source>
</reference>
<dbReference type="EMBL" id="JAPEUR010000415">
    <property type="protein sequence ID" value="KAJ4309750.1"/>
    <property type="molecule type" value="Genomic_DNA"/>
</dbReference>
<accession>A0A9W8TCB4</accession>
<feature type="non-terminal residue" evidence="2">
    <location>
        <position position="1"/>
    </location>
</feature>
<feature type="compositionally biased region" description="Polar residues" evidence="1">
    <location>
        <begin position="26"/>
        <end position="37"/>
    </location>
</feature>
<dbReference type="PANTHER" id="PTHR39697:SF2">
    <property type="entry name" value="CYANOVIRIN-N DOMAIN-CONTAINING PROTEIN"/>
    <property type="match status" value="1"/>
</dbReference>
<dbReference type="OrthoDB" id="5289641at2759"/>
<organism evidence="2 3">
    <name type="scientific">Fusarium piperis</name>
    <dbReference type="NCBI Taxonomy" id="1435070"/>
    <lineage>
        <taxon>Eukaryota</taxon>
        <taxon>Fungi</taxon>
        <taxon>Dikarya</taxon>
        <taxon>Ascomycota</taxon>
        <taxon>Pezizomycotina</taxon>
        <taxon>Sordariomycetes</taxon>
        <taxon>Hypocreomycetidae</taxon>
        <taxon>Hypocreales</taxon>
        <taxon>Nectriaceae</taxon>
        <taxon>Fusarium</taxon>
        <taxon>Fusarium solani species complex</taxon>
    </lineage>
</organism>
<sequence length="171" mass="19054">SSMSKETDDLLDTMSVASTVDGCPTPTHTSVTETGIDNSLPVESIPSPDAVFIIRHRDTGKVITLIDGGLRLCEGLSARGGFHWHCVEKDRWLGFRNCVSGTYIGHNERKQFIARVSHHRPHEFFTLRPHPQGGYELLMRHNNELWSMDVGPDGALVETKGEGALWDFLKT</sequence>
<comment type="caution">
    <text evidence="2">The sequence shown here is derived from an EMBL/GenBank/DDBJ whole genome shotgun (WGS) entry which is preliminary data.</text>
</comment>